<proteinExistence type="predicted"/>
<accession>A0AA39J6N5</accession>
<dbReference type="Proteomes" id="UP001175211">
    <property type="component" value="Unassembled WGS sequence"/>
</dbReference>
<dbReference type="EMBL" id="JAUEPS010000141">
    <property type="protein sequence ID" value="KAK0435789.1"/>
    <property type="molecule type" value="Genomic_DNA"/>
</dbReference>
<feature type="compositionally biased region" description="Polar residues" evidence="1">
    <location>
        <begin position="80"/>
        <end position="91"/>
    </location>
</feature>
<dbReference type="RefSeq" id="XP_060322069.1">
    <property type="nucleotide sequence ID" value="XM_060478698.1"/>
</dbReference>
<feature type="compositionally biased region" description="Polar residues" evidence="1">
    <location>
        <begin position="243"/>
        <end position="254"/>
    </location>
</feature>
<evidence type="ECO:0000313" key="3">
    <source>
        <dbReference type="Proteomes" id="UP001175211"/>
    </source>
</evidence>
<organism evidence="2 3">
    <name type="scientific">Armillaria tabescens</name>
    <name type="common">Ringless honey mushroom</name>
    <name type="synonym">Agaricus tabescens</name>
    <dbReference type="NCBI Taxonomy" id="1929756"/>
    <lineage>
        <taxon>Eukaryota</taxon>
        <taxon>Fungi</taxon>
        <taxon>Dikarya</taxon>
        <taxon>Basidiomycota</taxon>
        <taxon>Agaricomycotina</taxon>
        <taxon>Agaricomycetes</taxon>
        <taxon>Agaricomycetidae</taxon>
        <taxon>Agaricales</taxon>
        <taxon>Marasmiineae</taxon>
        <taxon>Physalacriaceae</taxon>
        <taxon>Desarmillaria</taxon>
    </lineage>
</organism>
<evidence type="ECO:0000256" key="1">
    <source>
        <dbReference type="SAM" id="MobiDB-lite"/>
    </source>
</evidence>
<keyword evidence="3" id="KW-1185">Reference proteome</keyword>
<reference evidence="2" key="1">
    <citation type="submission" date="2023-06" db="EMBL/GenBank/DDBJ databases">
        <authorList>
            <consortium name="Lawrence Berkeley National Laboratory"/>
            <person name="Ahrendt S."/>
            <person name="Sahu N."/>
            <person name="Indic B."/>
            <person name="Wong-Bajracharya J."/>
            <person name="Merenyi Z."/>
            <person name="Ke H.-M."/>
            <person name="Monk M."/>
            <person name="Kocsube S."/>
            <person name="Drula E."/>
            <person name="Lipzen A."/>
            <person name="Balint B."/>
            <person name="Henrissat B."/>
            <person name="Andreopoulos B."/>
            <person name="Martin F.M."/>
            <person name="Harder C.B."/>
            <person name="Rigling D."/>
            <person name="Ford K.L."/>
            <person name="Foster G.D."/>
            <person name="Pangilinan J."/>
            <person name="Papanicolaou A."/>
            <person name="Barry K."/>
            <person name="LaButti K."/>
            <person name="Viragh M."/>
            <person name="Koriabine M."/>
            <person name="Yan M."/>
            <person name="Riley R."/>
            <person name="Champramary S."/>
            <person name="Plett K.L."/>
            <person name="Tsai I.J."/>
            <person name="Slot J."/>
            <person name="Sipos G."/>
            <person name="Plett J."/>
            <person name="Nagy L.G."/>
            <person name="Grigoriev I.V."/>
        </authorList>
    </citation>
    <scope>NUCLEOTIDE SEQUENCE</scope>
    <source>
        <strain evidence="2">CCBAS 213</strain>
    </source>
</reference>
<feature type="region of interest" description="Disordered" evidence="1">
    <location>
        <begin position="72"/>
        <end position="91"/>
    </location>
</feature>
<feature type="region of interest" description="Disordered" evidence="1">
    <location>
        <begin position="234"/>
        <end position="254"/>
    </location>
</feature>
<protein>
    <submittedName>
        <fullName evidence="2">Uncharacterized protein</fullName>
    </submittedName>
</protein>
<dbReference type="AlphaFoldDB" id="A0AA39J6N5"/>
<gene>
    <name evidence="2" type="ORF">EV420DRAFT_1652964</name>
</gene>
<evidence type="ECO:0000313" key="2">
    <source>
        <dbReference type="EMBL" id="KAK0435789.1"/>
    </source>
</evidence>
<name>A0AA39J6N5_ARMTA</name>
<sequence>MDLDQTSLSLSMKAPGFEPYPSMKMSPQWSTISLQTKWKRVVTKVAQKVGLPWGKKTSADLASLQMTSCQSLPHNYRPPYSTQPESTSISEELKDSMSTWLPEESSQTEAMRYASSIQQQEKMSQKTTSNQTMSSMWEVEVMRKAVEEALPPLQTSTLETQSLLRGTGQTILDPGMGTMRETLELQVGTVLHLEETLSFLPGDRDWLERLEQMRQEERLKDMWRTSQMVLGLLPQPPQGRPWSFSTSDSLYQEP</sequence>
<dbReference type="GeneID" id="85362246"/>
<comment type="caution">
    <text evidence="2">The sequence shown here is derived from an EMBL/GenBank/DDBJ whole genome shotgun (WGS) entry which is preliminary data.</text>
</comment>